<dbReference type="PROSITE" id="PS00018">
    <property type="entry name" value="EF_HAND_1"/>
    <property type="match status" value="3"/>
</dbReference>
<dbReference type="InterPro" id="IPR018247">
    <property type="entry name" value="EF_Hand_1_Ca_BS"/>
</dbReference>
<dbReference type="GO" id="GO:0005509">
    <property type="term" value="F:calcium ion binding"/>
    <property type="evidence" value="ECO:0007669"/>
    <property type="project" value="InterPro"/>
</dbReference>
<evidence type="ECO:0000256" key="2">
    <source>
        <dbReference type="ARBA" id="ARBA00022723"/>
    </source>
</evidence>
<keyword evidence="4" id="KW-0677">Repeat</keyword>
<dbReference type="OrthoDB" id="293868at2759"/>
<feature type="domain" description="EF-hand" evidence="13">
    <location>
        <begin position="147"/>
        <end position="182"/>
    </location>
</feature>
<evidence type="ECO:0000256" key="9">
    <source>
        <dbReference type="ARBA" id="ARBA00056975"/>
    </source>
</evidence>
<keyword evidence="8" id="KW-0143">Chaperone</keyword>
<dbReference type="FunFam" id="1.10.238.10:FF:000104">
    <property type="entry name" value="calumenin isoform X1"/>
    <property type="match status" value="1"/>
</dbReference>
<dbReference type="PANTHER" id="PTHR10827:SF95">
    <property type="entry name" value="LD34388P"/>
    <property type="match status" value="1"/>
</dbReference>
<feature type="region of interest" description="Disordered" evidence="12">
    <location>
        <begin position="1"/>
        <end position="22"/>
    </location>
</feature>
<dbReference type="Proteomes" id="UP000291343">
    <property type="component" value="Unassembled WGS sequence"/>
</dbReference>
<dbReference type="GO" id="GO:0015031">
    <property type="term" value="P:protein transport"/>
    <property type="evidence" value="ECO:0007669"/>
    <property type="project" value="UniProtKB-ARBA"/>
</dbReference>
<evidence type="ECO:0000256" key="10">
    <source>
        <dbReference type="ARBA" id="ARBA00063143"/>
    </source>
</evidence>
<dbReference type="InterPro" id="IPR011992">
    <property type="entry name" value="EF-hand-dom_pair"/>
</dbReference>
<evidence type="ECO:0000256" key="12">
    <source>
        <dbReference type="SAM" id="MobiDB-lite"/>
    </source>
</evidence>
<protein>
    <recommendedName>
        <fullName evidence="11">Reticulocalbin-3</fullName>
    </recommendedName>
</protein>
<evidence type="ECO:0000259" key="13">
    <source>
        <dbReference type="PROSITE" id="PS50222"/>
    </source>
</evidence>
<dbReference type="PANTHER" id="PTHR10827">
    <property type="entry name" value="RETICULOCALBIN"/>
    <property type="match status" value="1"/>
</dbReference>
<keyword evidence="5" id="KW-0256">Endoplasmic reticulum</keyword>
<dbReference type="SMR" id="A0A482WZT9"/>
<comment type="function">
    <text evidence="9">Probable molecular chaperone assisting protein biosynthesis and transport in the endoplasmic reticulum. Required for the proper biosynthesis and transport of pulmonary surfactant-associated protein A/SP-A, pulmonary surfactant-associated protein D/SP-D and the lipid transporter ABCA3. By regulating both the proper expression and the degradation through the endoplasmic reticulum-associated protein degradation pathway of these proteins plays a crucial role in pulmonary surfactant homeostasis. Has an anti-fibrotic activity by negatively regulating the secretion of type I and type III collagens. This calcium-binding protein also transiently associates with immature PCSK6 and regulates its secretion.</text>
</comment>
<organism evidence="14 15">
    <name type="scientific">Laodelphax striatellus</name>
    <name type="common">Small brown planthopper</name>
    <name type="synonym">Delphax striatella</name>
    <dbReference type="NCBI Taxonomy" id="195883"/>
    <lineage>
        <taxon>Eukaryota</taxon>
        <taxon>Metazoa</taxon>
        <taxon>Ecdysozoa</taxon>
        <taxon>Arthropoda</taxon>
        <taxon>Hexapoda</taxon>
        <taxon>Insecta</taxon>
        <taxon>Pterygota</taxon>
        <taxon>Neoptera</taxon>
        <taxon>Paraneoptera</taxon>
        <taxon>Hemiptera</taxon>
        <taxon>Auchenorrhyncha</taxon>
        <taxon>Fulgoroidea</taxon>
        <taxon>Delphacidae</taxon>
        <taxon>Criomorphinae</taxon>
        <taxon>Laodelphax</taxon>
    </lineage>
</organism>
<dbReference type="InterPro" id="IPR002048">
    <property type="entry name" value="EF_hand_dom"/>
</dbReference>
<keyword evidence="2" id="KW-0479">Metal-binding</keyword>
<sequence length="219" mass="25400">MFEVTPASPAHIHKHHLSKEREEDGAYVARDHNHITDGEHHKEFDHEAIIGSMKEAEEFDHLSPILLSKRLRILLTKMDLNKNEQIDRNELHAWILRSFSMLSEEESAERFEDADENEDGKVTWEEYKADSFGDENGLHSAEDGDDEVVKHDKVLFKAADVNKDGVLDKREFIYFTHPEEHPEMFAHILQNTLEDKDKDNNGVIDFQEFLGDRGKLPDV</sequence>
<evidence type="ECO:0000256" key="11">
    <source>
        <dbReference type="ARBA" id="ARBA00072696"/>
    </source>
</evidence>
<dbReference type="SUPFAM" id="SSF47473">
    <property type="entry name" value="EF-hand"/>
    <property type="match status" value="1"/>
</dbReference>
<evidence type="ECO:0000313" key="14">
    <source>
        <dbReference type="EMBL" id="RZF38862.1"/>
    </source>
</evidence>
<keyword evidence="7" id="KW-0325">Glycoprotein</keyword>
<keyword evidence="15" id="KW-1185">Reference proteome</keyword>
<keyword evidence="6" id="KW-0106">Calcium</keyword>
<comment type="subunit">
    <text evidence="10">Interacts with PCSK6 (immature form including the propeptide); probably involved in the maturation and the secretion of PCSK6.</text>
</comment>
<comment type="subcellular location">
    <subcellularLocation>
        <location evidence="1">Endoplasmic reticulum lumen</location>
    </subcellularLocation>
</comment>
<dbReference type="Gene3D" id="1.10.238.10">
    <property type="entry name" value="EF-hand"/>
    <property type="match status" value="2"/>
</dbReference>
<evidence type="ECO:0000256" key="5">
    <source>
        <dbReference type="ARBA" id="ARBA00022824"/>
    </source>
</evidence>
<dbReference type="SMART" id="SM00054">
    <property type="entry name" value="EFh"/>
    <property type="match status" value="4"/>
</dbReference>
<evidence type="ECO:0000256" key="1">
    <source>
        <dbReference type="ARBA" id="ARBA00004319"/>
    </source>
</evidence>
<evidence type="ECO:0000256" key="6">
    <source>
        <dbReference type="ARBA" id="ARBA00022837"/>
    </source>
</evidence>
<accession>A0A482WZT9</accession>
<proteinExistence type="predicted"/>
<dbReference type="Pfam" id="PF13499">
    <property type="entry name" value="EF-hand_7"/>
    <property type="match status" value="1"/>
</dbReference>
<feature type="domain" description="EF-hand" evidence="13">
    <location>
        <begin position="102"/>
        <end position="137"/>
    </location>
</feature>
<dbReference type="GO" id="GO:0005788">
    <property type="term" value="C:endoplasmic reticulum lumen"/>
    <property type="evidence" value="ECO:0007669"/>
    <property type="project" value="UniProtKB-SubCell"/>
</dbReference>
<dbReference type="AlphaFoldDB" id="A0A482WZT9"/>
<evidence type="ECO:0000256" key="4">
    <source>
        <dbReference type="ARBA" id="ARBA00022737"/>
    </source>
</evidence>
<dbReference type="STRING" id="195883.A0A482WZT9"/>
<evidence type="ECO:0000313" key="15">
    <source>
        <dbReference type="Proteomes" id="UP000291343"/>
    </source>
</evidence>
<dbReference type="PROSITE" id="PS50222">
    <property type="entry name" value="EF_HAND_2"/>
    <property type="match status" value="2"/>
</dbReference>
<evidence type="ECO:0000256" key="3">
    <source>
        <dbReference type="ARBA" id="ARBA00022729"/>
    </source>
</evidence>
<dbReference type="EMBL" id="QKKF02021472">
    <property type="protein sequence ID" value="RZF38862.1"/>
    <property type="molecule type" value="Genomic_DNA"/>
</dbReference>
<evidence type="ECO:0000256" key="7">
    <source>
        <dbReference type="ARBA" id="ARBA00023180"/>
    </source>
</evidence>
<dbReference type="FunCoup" id="A0A482WZT9">
    <property type="interactions" value="1802"/>
</dbReference>
<name>A0A482WZT9_LAOST</name>
<reference evidence="14 15" key="1">
    <citation type="journal article" date="2017" name="Gigascience">
        <title>Genome sequence of the small brown planthopper, Laodelphax striatellus.</title>
        <authorList>
            <person name="Zhu J."/>
            <person name="Jiang F."/>
            <person name="Wang X."/>
            <person name="Yang P."/>
            <person name="Bao Y."/>
            <person name="Zhao W."/>
            <person name="Wang W."/>
            <person name="Lu H."/>
            <person name="Wang Q."/>
            <person name="Cui N."/>
            <person name="Li J."/>
            <person name="Chen X."/>
            <person name="Luo L."/>
            <person name="Yu J."/>
            <person name="Kang L."/>
            <person name="Cui F."/>
        </authorList>
    </citation>
    <scope>NUCLEOTIDE SEQUENCE [LARGE SCALE GENOMIC DNA]</scope>
    <source>
        <strain evidence="14">Lst14</strain>
    </source>
</reference>
<comment type="caution">
    <text evidence="14">The sequence shown here is derived from an EMBL/GenBank/DDBJ whole genome shotgun (WGS) entry which is preliminary data.</text>
</comment>
<gene>
    <name evidence="14" type="ORF">LSTR_LSTR014793</name>
</gene>
<dbReference type="Pfam" id="PF13202">
    <property type="entry name" value="EF-hand_5"/>
    <property type="match status" value="1"/>
</dbReference>
<evidence type="ECO:0000256" key="8">
    <source>
        <dbReference type="ARBA" id="ARBA00023186"/>
    </source>
</evidence>
<dbReference type="InParanoid" id="A0A482WZT9"/>
<keyword evidence="3" id="KW-0732">Signal</keyword>